<feature type="chain" id="PRO_5002175403" evidence="1">
    <location>
        <begin position="18"/>
        <end position="166"/>
    </location>
</feature>
<evidence type="ECO:0000313" key="2">
    <source>
        <dbReference type="EMBL" id="KIO01733.1"/>
    </source>
</evidence>
<reference evidence="3" key="2">
    <citation type="submission" date="2015-01" db="EMBL/GenBank/DDBJ databases">
        <title>Evolutionary Origins and Diversification of the Mycorrhizal Mutualists.</title>
        <authorList>
            <consortium name="DOE Joint Genome Institute"/>
            <consortium name="Mycorrhizal Genomics Consortium"/>
            <person name="Kohler A."/>
            <person name="Kuo A."/>
            <person name="Nagy L.G."/>
            <person name="Floudas D."/>
            <person name="Copeland A."/>
            <person name="Barry K.W."/>
            <person name="Cichocki N."/>
            <person name="Veneault-Fourrey C."/>
            <person name="LaButti K."/>
            <person name="Lindquist E.A."/>
            <person name="Lipzen A."/>
            <person name="Lundell T."/>
            <person name="Morin E."/>
            <person name="Murat C."/>
            <person name="Riley R."/>
            <person name="Ohm R."/>
            <person name="Sun H."/>
            <person name="Tunlid A."/>
            <person name="Henrissat B."/>
            <person name="Grigoriev I.V."/>
            <person name="Hibbett D.S."/>
            <person name="Martin F."/>
        </authorList>
    </citation>
    <scope>NUCLEOTIDE SEQUENCE [LARGE SCALE GENOMIC DNA]</scope>
    <source>
        <strain evidence="3">Marx 270</strain>
    </source>
</reference>
<organism evidence="2 3">
    <name type="scientific">Pisolithus tinctorius Marx 270</name>
    <dbReference type="NCBI Taxonomy" id="870435"/>
    <lineage>
        <taxon>Eukaryota</taxon>
        <taxon>Fungi</taxon>
        <taxon>Dikarya</taxon>
        <taxon>Basidiomycota</taxon>
        <taxon>Agaricomycotina</taxon>
        <taxon>Agaricomycetes</taxon>
        <taxon>Agaricomycetidae</taxon>
        <taxon>Boletales</taxon>
        <taxon>Sclerodermatineae</taxon>
        <taxon>Pisolithaceae</taxon>
        <taxon>Pisolithus</taxon>
    </lineage>
</organism>
<keyword evidence="1" id="KW-0732">Signal</keyword>
<name>A0A0C3IY29_PISTI</name>
<dbReference type="EMBL" id="KN831986">
    <property type="protein sequence ID" value="KIO01733.1"/>
    <property type="molecule type" value="Genomic_DNA"/>
</dbReference>
<dbReference type="Proteomes" id="UP000054217">
    <property type="component" value="Unassembled WGS sequence"/>
</dbReference>
<gene>
    <name evidence="2" type="ORF">M404DRAFT_724049</name>
</gene>
<dbReference type="InParanoid" id="A0A0C3IY29"/>
<dbReference type="OrthoDB" id="2526171at2759"/>
<proteinExistence type="predicted"/>
<evidence type="ECO:0000313" key="3">
    <source>
        <dbReference type="Proteomes" id="UP000054217"/>
    </source>
</evidence>
<sequence length="166" mass="17988">MILVTGLASVCMLRVTAQQTTALCSSQYNWMENIKNQSPCLVAAYLQSVCSSGSYTVQSLGPSMQYTGPWLGQANDCECNTPTYCLLSACSICQNATYVSWSSWSFNCSTIYNEYPGSIPNGTAIPEWAYQDVLTTDDFDVTIAQGPEGELVSDYALGTLTSLQTT</sequence>
<dbReference type="STRING" id="870435.A0A0C3IY29"/>
<keyword evidence="3" id="KW-1185">Reference proteome</keyword>
<feature type="signal peptide" evidence="1">
    <location>
        <begin position="1"/>
        <end position="17"/>
    </location>
</feature>
<reference evidence="2 3" key="1">
    <citation type="submission" date="2014-04" db="EMBL/GenBank/DDBJ databases">
        <authorList>
            <consortium name="DOE Joint Genome Institute"/>
            <person name="Kuo A."/>
            <person name="Kohler A."/>
            <person name="Costa M.D."/>
            <person name="Nagy L.G."/>
            <person name="Floudas D."/>
            <person name="Copeland A."/>
            <person name="Barry K.W."/>
            <person name="Cichocki N."/>
            <person name="Veneault-Fourrey C."/>
            <person name="LaButti K."/>
            <person name="Lindquist E.A."/>
            <person name="Lipzen A."/>
            <person name="Lundell T."/>
            <person name="Morin E."/>
            <person name="Murat C."/>
            <person name="Sun H."/>
            <person name="Tunlid A."/>
            <person name="Henrissat B."/>
            <person name="Grigoriev I.V."/>
            <person name="Hibbett D.S."/>
            <person name="Martin F."/>
            <person name="Nordberg H.P."/>
            <person name="Cantor M.N."/>
            <person name="Hua S.X."/>
        </authorList>
    </citation>
    <scope>NUCLEOTIDE SEQUENCE [LARGE SCALE GENOMIC DNA]</scope>
    <source>
        <strain evidence="2 3">Marx 270</strain>
    </source>
</reference>
<accession>A0A0C3IY29</accession>
<dbReference type="HOGENOM" id="CLU_115535_1_0_1"/>
<evidence type="ECO:0000256" key="1">
    <source>
        <dbReference type="SAM" id="SignalP"/>
    </source>
</evidence>
<protein>
    <submittedName>
        <fullName evidence="2">Uncharacterized protein</fullName>
    </submittedName>
</protein>
<dbReference type="AlphaFoldDB" id="A0A0C3IY29"/>